<sequence>MARAMQVIGFAAVASADMGPSARQLRGYAANSTSLASASDCISFCCWWPAGECSDCGTDWNNRMYAPVATWSAQARTAALERPTSTTTRNLIGTAVAPLGCAAVSREASALDLRTIAGAPGMGTTTGAATTRARS</sequence>
<gene>
    <name evidence="1" type="ORF">PCOR1329_LOCUS21738</name>
</gene>
<organism evidence="1 2">
    <name type="scientific">Prorocentrum cordatum</name>
    <dbReference type="NCBI Taxonomy" id="2364126"/>
    <lineage>
        <taxon>Eukaryota</taxon>
        <taxon>Sar</taxon>
        <taxon>Alveolata</taxon>
        <taxon>Dinophyceae</taxon>
        <taxon>Prorocentrales</taxon>
        <taxon>Prorocentraceae</taxon>
        <taxon>Prorocentrum</taxon>
    </lineage>
</organism>
<dbReference type="EMBL" id="CAUYUJ010007188">
    <property type="protein sequence ID" value="CAK0819860.1"/>
    <property type="molecule type" value="Genomic_DNA"/>
</dbReference>
<accession>A0ABN9RL33</accession>
<protein>
    <recommendedName>
        <fullName evidence="3">Subtilisin</fullName>
    </recommendedName>
</protein>
<reference evidence="1" key="1">
    <citation type="submission" date="2023-10" db="EMBL/GenBank/DDBJ databases">
        <authorList>
            <person name="Chen Y."/>
            <person name="Shah S."/>
            <person name="Dougan E. K."/>
            <person name="Thang M."/>
            <person name="Chan C."/>
        </authorList>
    </citation>
    <scope>NUCLEOTIDE SEQUENCE [LARGE SCALE GENOMIC DNA]</scope>
</reference>
<keyword evidence="2" id="KW-1185">Reference proteome</keyword>
<evidence type="ECO:0008006" key="3">
    <source>
        <dbReference type="Google" id="ProtNLM"/>
    </source>
</evidence>
<evidence type="ECO:0000313" key="1">
    <source>
        <dbReference type="EMBL" id="CAK0819860.1"/>
    </source>
</evidence>
<name>A0ABN9RL33_9DINO</name>
<evidence type="ECO:0000313" key="2">
    <source>
        <dbReference type="Proteomes" id="UP001189429"/>
    </source>
</evidence>
<proteinExistence type="predicted"/>
<dbReference type="Proteomes" id="UP001189429">
    <property type="component" value="Unassembled WGS sequence"/>
</dbReference>
<comment type="caution">
    <text evidence="1">The sequence shown here is derived from an EMBL/GenBank/DDBJ whole genome shotgun (WGS) entry which is preliminary data.</text>
</comment>